<keyword evidence="4" id="KW-0964">Secreted</keyword>
<name>A0A9P0HWG5_SPOLI</name>
<dbReference type="SUPFAM" id="SSF49842">
    <property type="entry name" value="TNF-like"/>
    <property type="match status" value="1"/>
</dbReference>
<dbReference type="PANTHER" id="PTHR15151:SF24">
    <property type="entry name" value="A PROLIFERATION-INDUCING LIGAND-LIKE PROTEIN-RELATED"/>
    <property type="match status" value="1"/>
</dbReference>
<accession>A0A9P0HWG5</accession>
<evidence type="ECO:0000313" key="10">
    <source>
        <dbReference type="Proteomes" id="UP001153321"/>
    </source>
</evidence>
<keyword evidence="7" id="KW-0812">Transmembrane</keyword>
<sequence>MDREREIHSSEGVLRNSPEKESWTFGKKMRILVVMNFLMGVIFMLLSCSIAFHYWYEMVWMKRQLIVISDNIVSLNVNHERWLQNASVAGPRPPAEGDTWAPKAFDVNETAKTLYFKDVKNDVVDTKKKDSSKGNVSVCDWNTLQKELDVVQFNGGGQKEVNLGNQSLMGPWIRDEEASSKYSANKFELTGDYVTVKEDGLYLIYAQVVYLTRSPTCYYIWARQTGKHPRLLSTCATGDDSSNRPLSKSEMSCSLQTVARLYKEDIVNIAQREPNRTVLLRPGYSYFGFVKLKS</sequence>
<evidence type="ECO:0000256" key="1">
    <source>
        <dbReference type="ARBA" id="ARBA00004613"/>
    </source>
</evidence>
<dbReference type="PROSITE" id="PS00251">
    <property type="entry name" value="THD_1"/>
    <property type="match status" value="1"/>
</dbReference>
<dbReference type="InterPro" id="IPR051748">
    <property type="entry name" value="TNF_Ligand_Superfamily"/>
</dbReference>
<feature type="transmembrane region" description="Helical" evidence="7">
    <location>
        <begin position="31"/>
        <end position="56"/>
    </location>
</feature>
<evidence type="ECO:0000256" key="5">
    <source>
        <dbReference type="ARBA" id="ARBA00023157"/>
    </source>
</evidence>
<dbReference type="InterPro" id="IPR008983">
    <property type="entry name" value="Tumour_necrosis_fac-like_dom"/>
</dbReference>
<keyword evidence="3" id="KW-0202">Cytokine</keyword>
<organism evidence="9 10">
    <name type="scientific">Spodoptera littoralis</name>
    <name type="common">Egyptian cotton leafworm</name>
    <dbReference type="NCBI Taxonomy" id="7109"/>
    <lineage>
        <taxon>Eukaryota</taxon>
        <taxon>Metazoa</taxon>
        <taxon>Ecdysozoa</taxon>
        <taxon>Arthropoda</taxon>
        <taxon>Hexapoda</taxon>
        <taxon>Insecta</taxon>
        <taxon>Pterygota</taxon>
        <taxon>Neoptera</taxon>
        <taxon>Endopterygota</taxon>
        <taxon>Lepidoptera</taxon>
        <taxon>Glossata</taxon>
        <taxon>Ditrysia</taxon>
        <taxon>Noctuoidea</taxon>
        <taxon>Noctuidae</taxon>
        <taxon>Amphipyrinae</taxon>
        <taxon>Spodoptera</taxon>
    </lineage>
</organism>
<comment type="similarity">
    <text evidence="2">Belongs to the tumor necrosis factor family.</text>
</comment>
<evidence type="ECO:0000259" key="8">
    <source>
        <dbReference type="PROSITE" id="PS50049"/>
    </source>
</evidence>
<dbReference type="AlphaFoldDB" id="A0A9P0HWG5"/>
<dbReference type="EMBL" id="LR824544">
    <property type="protein sequence ID" value="CAH1636656.1"/>
    <property type="molecule type" value="Genomic_DNA"/>
</dbReference>
<keyword evidence="7" id="KW-0472">Membrane</keyword>
<evidence type="ECO:0000313" key="9">
    <source>
        <dbReference type="EMBL" id="CAH1636656.1"/>
    </source>
</evidence>
<keyword evidence="6" id="KW-0325">Glycoprotein</keyword>
<dbReference type="GO" id="GO:0005164">
    <property type="term" value="F:tumor necrosis factor receptor binding"/>
    <property type="evidence" value="ECO:0007669"/>
    <property type="project" value="InterPro"/>
</dbReference>
<dbReference type="GO" id="GO:0005125">
    <property type="term" value="F:cytokine activity"/>
    <property type="evidence" value="ECO:0007669"/>
    <property type="project" value="UniProtKB-KW"/>
</dbReference>
<dbReference type="InterPro" id="IPR021184">
    <property type="entry name" value="TNF_CS"/>
</dbReference>
<gene>
    <name evidence="9" type="ORF">SPLIT_LOCUS2018</name>
</gene>
<comment type="subcellular location">
    <subcellularLocation>
        <location evidence="1">Secreted</location>
    </subcellularLocation>
</comment>
<keyword evidence="7" id="KW-1133">Transmembrane helix</keyword>
<reference evidence="9" key="1">
    <citation type="submission" date="2022-02" db="EMBL/GenBank/DDBJ databases">
        <authorList>
            <person name="King R."/>
        </authorList>
    </citation>
    <scope>NUCLEOTIDE SEQUENCE</scope>
</reference>
<feature type="domain" description="THD" evidence="8">
    <location>
        <begin position="149"/>
        <end position="292"/>
    </location>
</feature>
<dbReference type="GO" id="GO:0016020">
    <property type="term" value="C:membrane"/>
    <property type="evidence" value="ECO:0007669"/>
    <property type="project" value="InterPro"/>
</dbReference>
<dbReference type="GO" id="GO:0006955">
    <property type="term" value="P:immune response"/>
    <property type="evidence" value="ECO:0007669"/>
    <property type="project" value="InterPro"/>
</dbReference>
<evidence type="ECO:0000256" key="3">
    <source>
        <dbReference type="ARBA" id="ARBA00022514"/>
    </source>
</evidence>
<dbReference type="Pfam" id="PF00229">
    <property type="entry name" value="TNF"/>
    <property type="match status" value="1"/>
</dbReference>
<evidence type="ECO:0000256" key="4">
    <source>
        <dbReference type="ARBA" id="ARBA00022525"/>
    </source>
</evidence>
<dbReference type="InterPro" id="IPR006052">
    <property type="entry name" value="TNF_dom"/>
</dbReference>
<dbReference type="PANTHER" id="PTHR15151">
    <property type="entry name" value="PROTEIN EIGER"/>
    <property type="match status" value="1"/>
</dbReference>
<keyword evidence="10" id="KW-1185">Reference proteome</keyword>
<dbReference type="PROSITE" id="PS50049">
    <property type="entry name" value="THD_2"/>
    <property type="match status" value="1"/>
</dbReference>
<evidence type="ECO:0000256" key="2">
    <source>
        <dbReference type="ARBA" id="ARBA00008670"/>
    </source>
</evidence>
<evidence type="ECO:0000256" key="7">
    <source>
        <dbReference type="SAM" id="Phobius"/>
    </source>
</evidence>
<dbReference type="Gene3D" id="2.60.120.40">
    <property type="match status" value="1"/>
</dbReference>
<protein>
    <recommendedName>
        <fullName evidence="8">THD domain-containing protein</fullName>
    </recommendedName>
</protein>
<dbReference type="Proteomes" id="UP001153321">
    <property type="component" value="Chromosome 13"/>
</dbReference>
<proteinExistence type="inferred from homology"/>
<evidence type="ECO:0000256" key="6">
    <source>
        <dbReference type="ARBA" id="ARBA00023180"/>
    </source>
</evidence>
<dbReference type="GO" id="GO:0005615">
    <property type="term" value="C:extracellular space"/>
    <property type="evidence" value="ECO:0007669"/>
    <property type="project" value="UniProtKB-KW"/>
</dbReference>
<keyword evidence="5" id="KW-1015">Disulfide bond</keyword>